<evidence type="ECO:0000256" key="6">
    <source>
        <dbReference type="PROSITE-ProRule" id="PRU10141"/>
    </source>
</evidence>
<dbReference type="GO" id="GO:0098813">
    <property type="term" value="P:nuclear chromosome segregation"/>
    <property type="evidence" value="ECO:0007669"/>
    <property type="project" value="UniProtKB-ARBA"/>
</dbReference>
<evidence type="ECO:0000256" key="7">
    <source>
        <dbReference type="SAM" id="MobiDB-lite"/>
    </source>
</evidence>
<dbReference type="PROSITE" id="PS00108">
    <property type="entry name" value="PROTEIN_KINASE_ST"/>
    <property type="match status" value="1"/>
</dbReference>
<evidence type="ECO:0000313" key="10">
    <source>
        <dbReference type="Proteomes" id="UP000791440"/>
    </source>
</evidence>
<dbReference type="Pfam" id="PF00069">
    <property type="entry name" value="Pkinase"/>
    <property type="match status" value="1"/>
</dbReference>
<gene>
    <name evidence="9" type="ORF">O3G_MSEX011547</name>
</gene>
<name>A0A922CUB0_MANSE</name>
<dbReference type="GO" id="GO:0007094">
    <property type="term" value="P:mitotic spindle assembly checkpoint signaling"/>
    <property type="evidence" value="ECO:0007669"/>
    <property type="project" value="TreeGrafter"/>
</dbReference>
<dbReference type="EMBL" id="JH668634">
    <property type="protein sequence ID" value="KAG6459725.1"/>
    <property type="molecule type" value="Genomic_DNA"/>
</dbReference>
<feature type="compositionally biased region" description="Low complexity" evidence="7">
    <location>
        <begin position="165"/>
        <end position="178"/>
    </location>
</feature>
<dbReference type="GO" id="GO:0000776">
    <property type="term" value="C:kinetochore"/>
    <property type="evidence" value="ECO:0007669"/>
    <property type="project" value="TreeGrafter"/>
</dbReference>
<dbReference type="GO" id="GO:0004712">
    <property type="term" value="F:protein serine/threonine/tyrosine kinase activity"/>
    <property type="evidence" value="ECO:0007669"/>
    <property type="project" value="TreeGrafter"/>
</dbReference>
<dbReference type="GO" id="GO:0005524">
    <property type="term" value="F:ATP binding"/>
    <property type="evidence" value="ECO:0007669"/>
    <property type="project" value="UniProtKB-UniRule"/>
</dbReference>
<keyword evidence="4" id="KW-0418">Kinase</keyword>
<organism evidence="9 10">
    <name type="scientific">Manduca sexta</name>
    <name type="common">Tobacco hawkmoth</name>
    <name type="synonym">Tobacco hornworm</name>
    <dbReference type="NCBI Taxonomy" id="7130"/>
    <lineage>
        <taxon>Eukaryota</taxon>
        <taxon>Metazoa</taxon>
        <taxon>Ecdysozoa</taxon>
        <taxon>Arthropoda</taxon>
        <taxon>Hexapoda</taxon>
        <taxon>Insecta</taxon>
        <taxon>Pterygota</taxon>
        <taxon>Neoptera</taxon>
        <taxon>Endopterygota</taxon>
        <taxon>Lepidoptera</taxon>
        <taxon>Glossata</taxon>
        <taxon>Ditrysia</taxon>
        <taxon>Bombycoidea</taxon>
        <taxon>Sphingidae</taxon>
        <taxon>Sphinginae</taxon>
        <taxon>Sphingini</taxon>
        <taxon>Manduca</taxon>
    </lineage>
</organism>
<evidence type="ECO:0000256" key="2">
    <source>
        <dbReference type="ARBA" id="ARBA00022679"/>
    </source>
</evidence>
<proteinExistence type="predicted"/>
<dbReference type="FunFam" id="3.30.200.20:FF:000131">
    <property type="entry name" value="Dual specificity protein kinase TTK"/>
    <property type="match status" value="1"/>
</dbReference>
<evidence type="ECO:0000256" key="1">
    <source>
        <dbReference type="ARBA" id="ARBA00022527"/>
    </source>
</evidence>
<feature type="domain" description="Protein kinase" evidence="8">
    <location>
        <begin position="280"/>
        <end position="553"/>
    </location>
</feature>
<dbReference type="GO" id="GO:0033316">
    <property type="term" value="P:meiotic spindle assembly checkpoint signaling"/>
    <property type="evidence" value="ECO:0007669"/>
    <property type="project" value="TreeGrafter"/>
</dbReference>
<evidence type="ECO:0000256" key="4">
    <source>
        <dbReference type="ARBA" id="ARBA00022777"/>
    </source>
</evidence>
<feature type="region of interest" description="Disordered" evidence="7">
    <location>
        <begin position="127"/>
        <end position="211"/>
    </location>
</feature>
<dbReference type="EMBL" id="JH668634">
    <property type="protein sequence ID" value="KAG6459726.1"/>
    <property type="molecule type" value="Genomic_DNA"/>
</dbReference>
<dbReference type="AlphaFoldDB" id="A0A922CUB0"/>
<dbReference type="PANTHER" id="PTHR22974">
    <property type="entry name" value="MIXED LINEAGE PROTEIN KINASE"/>
    <property type="match status" value="1"/>
</dbReference>
<reference evidence="9" key="2">
    <citation type="submission" date="2020-12" db="EMBL/GenBank/DDBJ databases">
        <authorList>
            <person name="Kanost M."/>
        </authorList>
    </citation>
    <scope>NUCLEOTIDE SEQUENCE</scope>
</reference>
<keyword evidence="2" id="KW-0808">Transferase</keyword>
<evidence type="ECO:0000256" key="5">
    <source>
        <dbReference type="ARBA" id="ARBA00022840"/>
    </source>
</evidence>
<protein>
    <recommendedName>
        <fullName evidence="8">Protein kinase domain-containing protein</fullName>
    </recommendedName>
</protein>
<evidence type="ECO:0000313" key="9">
    <source>
        <dbReference type="EMBL" id="KAG6459725.1"/>
    </source>
</evidence>
<feature type="binding site" evidence="6">
    <location>
        <position position="309"/>
    </location>
    <ligand>
        <name>ATP</name>
        <dbReference type="ChEBI" id="CHEBI:30616"/>
    </ligand>
</feature>
<dbReference type="PROSITE" id="PS00107">
    <property type="entry name" value="PROTEIN_KINASE_ATP"/>
    <property type="match status" value="1"/>
</dbReference>
<feature type="region of interest" description="Disordered" evidence="7">
    <location>
        <begin position="223"/>
        <end position="242"/>
    </location>
</feature>
<comment type="caution">
    <text evidence="9">The sequence shown here is derived from an EMBL/GenBank/DDBJ whole genome shotgun (WGS) entry which is preliminary data.</text>
</comment>
<dbReference type="PROSITE" id="PS50011">
    <property type="entry name" value="PROTEIN_KINASE_DOM"/>
    <property type="match status" value="1"/>
</dbReference>
<evidence type="ECO:0000256" key="3">
    <source>
        <dbReference type="ARBA" id="ARBA00022741"/>
    </source>
</evidence>
<evidence type="ECO:0000259" key="8">
    <source>
        <dbReference type="PROSITE" id="PS50011"/>
    </source>
</evidence>
<dbReference type="GO" id="GO:0034501">
    <property type="term" value="P:protein localization to kinetochore"/>
    <property type="evidence" value="ECO:0007669"/>
    <property type="project" value="TreeGrafter"/>
</dbReference>
<reference evidence="9" key="1">
    <citation type="journal article" date="2016" name="Insect Biochem. Mol. Biol.">
        <title>Multifaceted biological insights from a draft genome sequence of the tobacco hornworm moth, Manduca sexta.</title>
        <authorList>
            <person name="Kanost M.R."/>
            <person name="Arrese E.L."/>
            <person name="Cao X."/>
            <person name="Chen Y.R."/>
            <person name="Chellapilla S."/>
            <person name="Goldsmith M.R."/>
            <person name="Grosse-Wilde E."/>
            <person name="Heckel D.G."/>
            <person name="Herndon N."/>
            <person name="Jiang H."/>
            <person name="Papanicolaou A."/>
            <person name="Qu J."/>
            <person name="Soulages J.L."/>
            <person name="Vogel H."/>
            <person name="Walters J."/>
            <person name="Waterhouse R.M."/>
            <person name="Ahn S.J."/>
            <person name="Almeida F.C."/>
            <person name="An C."/>
            <person name="Aqrawi P."/>
            <person name="Bretschneider A."/>
            <person name="Bryant W.B."/>
            <person name="Bucks S."/>
            <person name="Chao H."/>
            <person name="Chevignon G."/>
            <person name="Christen J.M."/>
            <person name="Clarke D.F."/>
            <person name="Dittmer N.T."/>
            <person name="Ferguson L.C.F."/>
            <person name="Garavelou S."/>
            <person name="Gordon K.H.J."/>
            <person name="Gunaratna R.T."/>
            <person name="Han Y."/>
            <person name="Hauser F."/>
            <person name="He Y."/>
            <person name="Heidel-Fischer H."/>
            <person name="Hirsh A."/>
            <person name="Hu Y."/>
            <person name="Jiang H."/>
            <person name="Kalra D."/>
            <person name="Klinner C."/>
            <person name="Konig C."/>
            <person name="Kovar C."/>
            <person name="Kroll A.R."/>
            <person name="Kuwar S.S."/>
            <person name="Lee S.L."/>
            <person name="Lehman R."/>
            <person name="Li K."/>
            <person name="Li Z."/>
            <person name="Liang H."/>
            <person name="Lovelace S."/>
            <person name="Lu Z."/>
            <person name="Mansfield J.H."/>
            <person name="McCulloch K.J."/>
            <person name="Mathew T."/>
            <person name="Morton B."/>
            <person name="Muzny D.M."/>
            <person name="Neunemann D."/>
            <person name="Ongeri F."/>
            <person name="Pauchet Y."/>
            <person name="Pu L.L."/>
            <person name="Pyrousis I."/>
            <person name="Rao X.J."/>
            <person name="Redding A."/>
            <person name="Roesel C."/>
            <person name="Sanchez-Gracia A."/>
            <person name="Schaack S."/>
            <person name="Shukla A."/>
            <person name="Tetreau G."/>
            <person name="Wang Y."/>
            <person name="Xiong G.H."/>
            <person name="Traut W."/>
            <person name="Walsh T.K."/>
            <person name="Worley K.C."/>
            <person name="Wu D."/>
            <person name="Wu W."/>
            <person name="Wu Y.Q."/>
            <person name="Zhang X."/>
            <person name="Zou Z."/>
            <person name="Zucker H."/>
            <person name="Briscoe A.D."/>
            <person name="Burmester T."/>
            <person name="Clem R.J."/>
            <person name="Feyereisen R."/>
            <person name="Grimmelikhuijzen C.J.P."/>
            <person name="Hamodrakas S.J."/>
            <person name="Hansson B.S."/>
            <person name="Huguet E."/>
            <person name="Jermiin L.S."/>
            <person name="Lan Q."/>
            <person name="Lehman H.K."/>
            <person name="Lorenzen M."/>
            <person name="Merzendorfer H."/>
            <person name="Michalopoulos I."/>
            <person name="Morton D.B."/>
            <person name="Muthukrishnan S."/>
            <person name="Oakeshott J.G."/>
            <person name="Palmer W."/>
            <person name="Park Y."/>
            <person name="Passarelli A.L."/>
            <person name="Rozas J."/>
            <person name="Schwartz L.M."/>
            <person name="Smith W."/>
            <person name="Southgate A."/>
            <person name="Vilcinskas A."/>
            <person name="Vogt R."/>
            <person name="Wang P."/>
            <person name="Werren J."/>
            <person name="Yu X.Q."/>
            <person name="Zhou J.J."/>
            <person name="Brown S.J."/>
            <person name="Scherer S.E."/>
            <person name="Richards S."/>
            <person name="Blissard G.W."/>
        </authorList>
    </citation>
    <scope>NUCLEOTIDE SEQUENCE</scope>
</reference>
<feature type="region of interest" description="Disordered" evidence="7">
    <location>
        <begin position="39"/>
        <end position="74"/>
    </location>
</feature>
<dbReference type="InterPro" id="IPR027084">
    <property type="entry name" value="Mps1_cat"/>
</dbReference>
<dbReference type="GO" id="GO:0005634">
    <property type="term" value="C:nucleus"/>
    <property type="evidence" value="ECO:0007669"/>
    <property type="project" value="TreeGrafter"/>
</dbReference>
<dbReference type="InterPro" id="IPR008271">
    <property type="entry name" value="Ser/Thr_kinase_AS"/>
</dbReference>
<dbReference type="CDD" id="cd14131">
    <property type="entry name" value="PKc_Mps1"/>
    <property type="match status" value="1"/>
</dbReference>
<keyword evidence="3 6" id="KW-0547">Nucleotide-binding</keyword>
<dbReference type="GO" id="GO:0004674">
    <property type="term" value="F:protein serine/threonine kinase activity"/>
    <property type="evidence" value="ECO:0007669"/>
    <property type="project" value="UniProtKB-KW"/>
</dbReference>
<dbReference type="PANTHER" id="PTHR22974:SF21">
    <property type="entry name" value="DUAL SPECIFICITY PROTEIN KINASE TTK"/>
    <property type="match status" value="1"/>
</dbReference>
<dbReference type="Proteomes" id="UP000791440">
    <property type="component" value="Unassembled WGS sequence"/>
</dbReference>
<dbReference type="SMART" id="SM00220">
    <property type="entry name" value="S_TKc"/>
    <property type="match status" value="1"/>
</dbReference>
<keyword evidence="5 6" id="KW-0067">ATP-binding</keyword>
<sequence>MCKPVIKMSGNTESTSNSIKFAPVPMAALLANLMPLQKQSDTPESSFCYSDDSDDSTSETVAKKPTAAPTVNRDFLTPVVKSQPKNNKPFISEKKLTSINDDKENCNANWSSCLTYPNKDSRISQSAIKSLPHPSSEVKRRNALTPHDNNAKNVISGPKKTPEMAKTQSSAQKTKSSTPLIKPGIRRFTPGSARKSNKKTPQKSASQNRDKVRCELFTQKQKEEVRCPPPQTVSAPVPETPMNRKAMPASYAATPSYPQGVVGNSSKILFKTLSIKDKKYMFIKKLGTGGSSEVYKVLEVGSSCEYAVKCVNLATDQELAQGYINEVRLLRELQNSDRVIRLYDYEYERTNQFLRMVLEVGETDLSSFLKARGAGLPPALVLHYWEEMLHAVHYIHEHGVIHADLKPANFLLVAGRLKLIDFGIASAISGDATSVVRAQATGTYSYISPEALMGGAGGYGVSAADGTAPIKISFRSDVWSLGCILYSMVYGRTPFGHIPNLAKLAAILDPNHRIDYPPVEHLPPSLIAVLKWCLTYNARARPSVRELLSVPYLQPPRAPLPAALLDKLQPLVTPQEFRLLQRAQV</sequence>
<keyword evidence="1" id="KW-0723">Serine/threonine-protein kinase</keyword>
<dbReference type="InterPro" id="IPR017441">
    <property type="entry name" value="Protein_kinase_ATP_BS"/>
</dbReference>
<dbReference type="InterPro" id="IPR000719">
    <property type="entry name" value="Prot_kinase_dom"/>
</dbReference>
<keyword evidence="10" id="KW-1185">Reference proteome</keyword>
<accession>A0A922CUB0</accession>